<dbReference type="AlphaFoldDB" id="A0A2S7EVC2"/>
<keyword evidence="3" id="KW-1185">Reference proteome</keyword>
<organism evidence="2 3">
    <name type="scientific">Xanthomonas populi</name>
    <dbReference type="NCBI Taxonomy" id="53414"/>
    <lineage>
        <taxon>Bacteria</taxon>
        <taxon>Pseudomonadati</taxon>
        <taxon>Pseudomonadota</taxon>
        <taxon>Gammaproteobacteria</taxon>
        <taxon>Lysobacterales</taxon>
        <taxon>Lysobacteraceae</taxon>
        <taxon>Xanthomonas</taxon>
    </lineage>
</organism>
<sequence>MSQRVESWQVTDAFWARVEPLIPARAVAAKKIYLRKPGGAGRPPLPARQVLAASASVLRTGIQWKALPKQRFGSASPIHKRFLERSKRRLLVGTGVASRRGSS</sequence>
<dbReference type="Proteomes" id="UP000239939">
    <property type="component" value="Unassembled WGS sequence"/>
</dbReference>
<comment type="caution">
    <text evidence="2">The sequence shown here is derived from an EMBL/GenBank/DDBJ whole genome shotgun (WGS) entry which is preliminary data.</text>
</comment>
<dbReference type="OrthoDB" id="1551210at2"/>
<name>A0A2S7EVC2_9XANT</name>
<dbReference type="InterPro" id="IPR025161">
    <property type="entry name" value="IS402-like_dom"/>
</dbReference>
<evidence type="ECO:0000313" key="3">
    <source>
        <dbReference type="Proteomes" id="UP000239939"/>
    </source>
</evidence>
<evidence type="ECO:0000313" key="2">
    <source>
        <dbReference type="EMBL" id="PPU97032.1"/>
    </source>
</evidence>
<dbReference type="PANTHER" id="PTHR46637:SF1">
    <property type="entry name" value="BLL5188 PROTEIN"/>
    <property type="match status" value="1"/>
</dbReference>
<dbReference type="Pfam" id="PF13340">
    <property type="entry name" value="DUF4096"/>
    <property type="match status" value="1"/>
</dbReference>
<proteinExistence type="predicted"/>
<accession>A0A2S7EVC2</accession>
<feature type="domain" description="Insertion element IS402-like" evidence="1">
    <location>
        <begin position="10"/>
        <end position="88"/>
    </location>
</feature>
<dbReference type="PANTHER" id="PTHR46637">
    <property type="entry name" value="TIS1421-TRANSPOSASE PROTEIN A"/>
    <property type="match status" value="1"/>
</dbReference>
<reference evidence="3" key="1">
    <citation type="submission" date="2016-08" db="EMBL/GenBank/DDBJ databases">
        <authorList>
            <person name="Merda D."/>
            <person name="Briand M."/>
            <person name="Taghouti G."/>
            <person name="Carrere S."/>
            <person name="Gouzy J."/>
            <person name="Portier P."/>
            <person name="Jacques M.-A."/>
            <person name="Fischer-Le Saux M."/>
        </authorList>
    </citation>
    <scope>NUCLEOTIDE SEQUENCE [LARGE SCALE GENOMIC DNA]</scope>
    <source>
        <strain evidence="3">CFBP1817</strain>
    </source>
</reference>
<evidence type="ECO:0000259" key="1">
    <source>
        <dbReference type="Pfam" id="PF13340"/>
    </source>
</evidence>
<dbReference type="EMBL" id="MDEJ01000024">
    <property type="protein sequence ID" value="PPU97032.1"/>
    <property type="molecule type" value="Genomic_DNA"/>
</dbReference>
<dbReference type="InterPro" id="IPR052909">
    <property type="entry name" value="Transposase_6_like"/>
</dbReference>
<gene>
    <name evidence="2" type="ORF">XpopCFBP1817_05935</name>
</gene>
<protein>
    <recommendedName>
        <fullName evidence="1">Insertion element IS402-like domain-containing protein</fullName>
    </recommendedName>
</protein>